<comment type="caution">
    <text evidence="1">The sequence shown here is derived from an EMBL/GenBank/DDBJ whole genome shotgun (WGS) entry which is preliminary data.</text>
</comment>
<evidence type="ECO:0000313" key="2">
    <source>
        <dbReference type="Proteomes" id="UP000093000"/>
    </source>
</evidence>
<dbReference type="Proteomes" id="UP000093000">
    <property type="component" value="Unassembled WGS sequence"/>
</dbReference>
<dbReference type="InParanoid" id="A0A1C7NQ25"/>
<sequence>MVLIPVANYSLFLEDQAFPPNETSSSQVVDADFINHAFLLTPCVTGFFIDRGFGQIMTDNHRQLPSTPSRIVVPLLDGYLTDDHIALIFALRLHFYSQAKVIVLQSHRMNESKHYATATSIQQALDQGFSSSADEQDGKDTLSSIFTSTVPSNVILQTVPARKAQYLALLNELESPLEEHDLLIVGRSINRSHVLPTAIPPSPGSNSYHEFTTALGPYAQFFLKGNTKASVIVVQAPVFNTDDV</sequence>
<accession>A0A1C7NQ25</accession>
<protein>
    <submittedName>
        <fullName evidence="1">Uncharacterized protein</fullName>
    </submittedName>
</protein>
<reference evidence="1 2" key="1">
    <citation type="submission" date="2016-03" db="EMBL/GenBank/DDBJ databases">
        <title>Choanephora cucurbitarum.</title>
        <authorList>
            <person name="Min B."/>
            <person name="Park H."/>
            <person name="Park J.-H."/>
            <person name="Shin H.-D."/>
            <person name="Choi I.-G."/>
        </authorList>
    </citation>
    <scope>NUCLEOTIDE SEQUENCE [LARGE SCALE GENOMIC DNA]</scope>
    <source>
        <strain evidence="1 2">KUS-F28377</strain>
    </source>
</reference>
<organism evidence="1 2">
    <name type="scientific">Choanephora cucurbitarum</name>
    <dbReference type="NCBI Taxonomy" id="101091"/>
    <lineage>
        <taxon>Eukaryota</taxon>
        <taxon>Fungi</taxon>
        <taxon>Fungi incertae sedis</taxon>
        <taxon>Mucoromycota</taxon>
        <taxon>Mucoromycotina</taxon>
        <taxon>Mucoromycetes</taxon>
        <taxon>Mucorales</taxon>
        <taxon>Mucorineae</taxon>
        <taxon>Choanephoraceae</taxon>
        <taxon>Choanephoroideae</taxon>
        <taxon>Choanephora</taxon>
    </lineage>
</organism>
<name>A0A1C7NQ25_9FUNG</name>
<dbReference type="AlphaFoldDB" id="A0A1C7NQ25"/>
<dbReference type="EMBL" id="LUGH01000044">
    <property type="protein sequence ID" value="OBZ90556.1"/>
    <property type="molecule type" value="Genomic_DNA"/>
</dbReference>
<keyword evidence="2" id="KW-1185">Reference proteome</keyword>
<proteinExistence type="predicted"/>
<evidence type="ECO:0000313" key="1">
    <source>
        <dbReference type="EMBL" id="OBZ90556.1"/>
    </source>
</evidence>
<gene>
    <name evidence="1" type="ORF">A0J61_01399</name>
</gene>